<dbReference type="PROSITE" id="PS00216">
    <property type="entry name" value="SUGAR_TRANSPORT_1"/>
    <property type="match status" value="1"/>
</dbReference>
<evidence type="ECO:0000256" key="9">
    <source>
        <dbReference type="RuleBase" id="RU003346"/>
    </source>
</evidence>
<feature type="transmembrane region" description="Helical" evidence="10">
    <location>
        <begin position="97"/>
        <end position="117"/>
    </location>
</feature>
<evidence type="ECO:0000256" key="1">
    <source>
        <dbReference type="ARBA" id="ARBA00004651"/>
    </source>
</evidence>
<dbReference type="GO" id="GO:0022857">
    <property type="term" value="F:transmembrane transporter activity"/>
    <property type="evidence" value="ECO:0007669"/>
    <property type="project" value="InterPro"/>
</dbReference>
<accession>A0A4V4M5U6</accession>
<dbReference type="NCBIfam" id="TIGR00879">
    <property type="entry name" value="SP"/>
    <property type="match status" value="1"/>
</dbReference>
<feature type="transmembrane region" description="Helical" evidence="10">
    <location>
        <begin position="357"/>
        <end position="380"/>
    </location>
</feature>
<feature type="transmembrane region" description="Helical" evidence="10">
    <location>
        <begin position="124"/>
        <end position="144"/>
    </location>
</feature>
<feature type="domain" description="Major facilitator superfamily (MFS) profile" evidence="11">
    <location>
        <begin position="56"/>
        <end position="524"/>
    </location>
</feature>
<dbReference type="InterPro" id="IPR005829">
    <property type="entry name" value="Sugar_transporter_CS"/>
</dbReference>
<keyword evidence="4" id="KW-1003">Cell membrane</keyword>
<keyword evidence="7 10" id="KW-0472">Membrane</keyword>
<keyword evidence="5 10" id="KW-0812">Transmembrane</keyword>
<dbReference type="InterPro" id="IPR003663">
    <property type="entry name" value="Sugar/inositol_transpt"/>
</dbReference>
<comment type="subcellular location">
    <subcellularLocation>
        <location evidence="1">Cell membrane</location>
        <topology evidence="1">Multi-pass membrane protein</topology>
    </subcellularLocation>
</comment>
<evidence type="ECO:0000256" key="5">
    <source>
        <dbReference type="ARBA" id="ARBA00022692"/>
    </source>
</evidence>
<feature type="transmembrane region" description="Helical" evidence="10">
    <location>
        <begin position="214"/>
        <end position="235"/>
    </location>
</feature>
<dbReference type="PANTHER" id="PTHR48020">
    <property type="entry name" value="PROTON MYO-INOSITOL COTRANSPORTER"/>
    <property type="match status" value="1"/>
</dbReference>
<proteinExistence type="inferred from homology"/>
<dbReference type="PROSITE" id="PS00217">
    <property type="entry name" value="SUGAR_TRANSPORT_2"/>
    <property type="match status" value="1"/>
</dbReference>
<reference evidence="12 13" key="1">
    <citation type="submission" date="2019-03" db="EMBL/GenBank/DDBJ databases">
        <title>Sequencing 23 genomes of Wallemia ichthyophaga.</title>
        <authorList>
            <person name="Gostincar C."/>
        </authorList>
    </citation>
    <scope>NUCLEOTIDE SEQUENCE [LARGE SCALE GENOMIC DNA]</scope>
    <source>
        <strain evidence="12 13">EXF-6200</strain>
    </source>
</reference>
<dbReference type="SUPFAM" id="SSF103473">
    <property type="entry name" value="MFS general substrate transporter"/>
    <property type="match status" value="1"/>
</dbReference>
<feature type="transmembrane region" description="Helical" evidence="10">
    <location>
        <begin position="400"/>
        <end position="422"/>
    </location>
</feature>
<evidence type="ECO:0000313" key="12">
    <source>
        <dbReference type="EMBL" id="TIB37644.1"/>
    </source>
</evidence>
<feature type="transmembrane region" description="Helical" evidence="10">
    <location>
        <begin position="304"/>
        <end position="323"/>
    </location>
</feature>
<protein>
    <recommendedName>
        <fullName evidence="11">Major facilitator superfamily (MFS) profile domain-containing protein</fullName>
    </recommendedName>
</protein>
<dbReference type="GO" id="GO:0015791">
    <property type="term" value="P:polyol transmembrane transport"/>
    <property type="evidence" value="ECO:0007669"/>
    <property type="project" value="UniProtKB-ARBA"/>
</dbReference>
<dbReference type="EMBL" id="SPOI01000094">
    <property type="protein sequence ID" value="TIB37644.1"/>
    <property type="molecule type" value="Genomic_DNA"/>
</dbReference>
<dbReference type="AlphaFoldDB" id="A0A4V4M5U6"/>
<dbReference type="InterPro" id="IPR020846">
    <property type="entry name" value="MFS_dom"/>
</dbReference>
<feature type="transmembrane region" description="Helical" evidence="10">
    <location>
        <begin position="329"/>
        <end position="350"/>
    </location>
</feature>
<keyword evidence="3 9" id="KW-0813">Transport</keyword>
<evidence type="ECO:0000256" key="10">
    <source>
        <dbReference type="SAM" id="Phobius"/>
    </source>
</evidence>
<comment type="caution">
    <text evidence="12">The sequence shown here is derived from an EMBL/GenBank/DDBJ whole genome shotgun (WGS) entry which is preliminary data.</text>
</comment>
<keyword evidence="6 10" id="KW-1133">Transmembrane helix</keyword>
<feature type="transmembrane region" description="Helical" evidence="10">
    <location>
        <begin position="150"/>
        <end position="171"/>
    </location>
</feature>
<evidence type="ECO:0000256" key="8">
    <source>
        <dbReference type="ARBA" id="ARBA00049119"/>
    </source>
</evidence>
<dbReference type="PRINTS" id="PR00171">
    <property type="entry name" value="SUGRTRNSPORT"/>
</dbReference>
<organism evidence="12 13">
    <name type="scientific">Wallemia ichthyophaga</name>
    <dbReference type="NCBI Taxonomy" id="245174"/>
    <lineage>
        <taxon>Eukaryota</taxon>
        <taxon>Fungi</taxon>
        <taxon>Dikarya</taxon>
        <taxon>Basidiomycota</taxon>
        <taxon>Wallemiomycotina</taxon>
        <taxon>Wallemiomycetes</taxon>
        <taxon>Wallemiales</taxon>
        <taxon>Wallemiaceae</taxon>
        <taxon>Wallemia</taxon>
    </lineage>
</organism>
<feature type="transmembrane region" description="Helical" evidence="10">
    <location>
        <begin position="49"/>
        <end position="69"/>
    </location>
</feature>
<feature type="transmembrane region" description="Helical" evidence="10">
    <location>
        <begin position="183"/>
        <end position="202"/>
    </location>
</feature>
<name>A0A4V4M5U6_WALIC</name>
<evidence type="ECO:0000313" key="13">
    <source>
        <dbReference type="Proteomes" id="UP000310689"/>
    </source>
</evidence>
<dbReference type="PROSITE" id="PS50850">
    <property type="entry name" value="MFS"/>
    <property type="match status" value="1"/>
</dbReference>
<dbReference type="Pfam" id="PF00083">
    <property type="entry name" value="Sugar_tr"/>
    <property type="match status" value="1"/>
</dbReference>
<evidence type="ECO:0000256" key="2">
    <source>
        <dbReference type="ARBA" id="ARBA00010992"/>
    </source>
</evidence>
<dbReference type="Proteomes" id="UP000310689">
    <property type="component" value="Unassembled WGS sequence"/>
</dbReference>
<comment type="similarity">
    <text evidence="2 9">Belongs to the major facilitator superfamily. Sugar transporter (TC 2.A.1.1) family.</text>
</comment>
<evidence type="ECO:0000256" key="6">
    <source>
        <dbReference type="ARBA" id="ARBA00022989"/>
    </source>
</evidence>
<dbReference type="Gene3D" id="1.20.1250.20">
    <property type="entry name" value="MFS general substrate transporter like domains"/>
    <property type="match status" value="1"/>
</dbReference>
<evidence type="ECO:0000256" key="7">
    <source>
        <dbReference type="ARBA" id="ARBA00023136"/>
    </source>
</evidence>
<dbReference type="InterPro" id="IPR050814">
    <property type="entry name" value="Myo-inositol_Transporter"/>
</dbReference>
<sequence>MRNFTDDDKKQFNNTIEHVEDVQSRNPNSSAKFVDIDEKLVMAEGEEKITLYIIFVCITAAVAGFMFGYETGIIGSITVSIGTSLNNVPLSSNHKEVITAMTTAGAFISSLFAGALSDRIGRKWVLVISDICYCIGTVIFGASYSVTQASIGRLILGFGVGFSSCIGPLFISEISPPQLRGTLVTINSVTITLGQCIAYGIGAGLVNFENPDNWRIMLVIGAAPAIYQAIAVHFLPESPRYLLAKERNEEAHTALAKVYEQATQEELALKYDILVANVDESVQISKESTTWQLFKSLFIVPKNLRALSLAMTLQAPTLFQMLGFENAPLGGLVIAAANFAFTAVGMFVVNRTGRRPLLVYLSAPGVILGCVWAIVSLYYLTKDSGFHLVEDPAIPYDSGIQVSVIIGFVAYVGAYGIGLGHIPWTMSELFPLETRGLGTGIGTATLWACNLIISESYLSMQKGLTPSGTFETAGLHLEEVQSLLTDGFNVHKSVQLRNSKKKALKSTKETALVDVETNSKCINN</sequence>
<dbReference type="PANTHER" id="PTHR48020:SF12">
    <property type="entry name" value="PROTON MYO-INOSITOL COTRANSPORTER"/>
    <property type="match status" value="1"/>
</dbReference>
<dbReference type="GO" id="GO:0015798">
    <property type="term" value="P:myo-inositol transport"/>
    <property type="evidence" value="ECO:0007669"/>
    <property type="project" value="UniProtKB-ARBA"/>
</dbReference>
<comment type="catalytic activity">
    <reaction evidence="8">
        <text>myo-inositol(out) + H(+)(out) = myo-inositol(in) + H(+)(in)</text>
        <dbReference type="Rhea" id="RHEA:60364"/>
        <dbReference type="ChEBI" id="CHEBI:15378"/>
        <dbReference type="ChEBI" id="CHEBI:17268"/>
    </reaction>
</comment>
<evidence type="ECO:0000259" key="11">
    <source>
        <dbReference type="PROSITE" id="PS50850"/>
    </source>
</evidence>
<dbReference type="GO" id="GO:0005886">
    <property type="term" value="C:plasma membrane"/>
    <property type="evidence" value="ECO:0007669"/>
    <property type="project" value="UniProtKB-SubCell"/>
</dbReference>
<evidence type="ECO:0000256" key="3">
    <source>
        <dbReference type="ARBA" id="ARBA00022448"/>
    </source>
</evidence>
<dbReference type="InterPro" id="IPR005828">
    <property type="entry name" value="MFS_sugar_transport-like"/>
</dbReference>
<dbReference type="InterPro" id="IPR036259">
    <property type="entry name" value="MFS_trans_sf"/>
</dbReference>
<gene>
    <name evidence="12" type="ORF">E3P86_02088</name>
</gene>
<evidence type="ECO:0000256" key="4">
    <source>
        <dbReference type="ARBA" id="ARBA00022475"/>
    </source>
</evidence>